<feature type="transmembrane region" description="Helical" evidence="1">
    <location>
        <begin position="43"/>
        <end position="61"/>
    </location>
</feature>
<evidence type="ECO:0000313" key="2">
    <source>
        <dbReference type="Proteomes" id="UP000887565"/>
    </source>
</evidence>
<keyword evidence="1" id="KW-1133">Transmembrane helix</keyword>
<feature type="transmembrane region" description="Helical" evidence="1">
    <location>
        <begin position="17"/>
        <end position="36"/>
    </location>
</feature>
<evidence type="ECO:0000256" key="1">
    <source>
        <dbReference type="SAM" id="Phobius"/>
    </source>
</evidence>
<reference evidence="3" key="1">
    <citation type="submission" date="2022-11" db="UniProtKB">
        <authorList>
            <consortium name="WormBaseParasite"/>
        </authorList>
    </citation>
    <scope>IDENTIFICATION</scope>
</reference>
<protein>
    <submittedName>
        <fullName evidence="3">Uncharacterized protein</fullName>
    </submittedName>
</protein>
<evidence type="ECO:0000313" key="3">
    <source>
        <dbReference type="WBParaSite" id="nRc.2.0.1.t14880-RA"/>
    </source>
</evidence>
<proteinExistence type="predicted"/>
<sequence>MDNSSLKQQNDRVEDEMIKTITVSIASVFSAVWAIAKKISTNQAVVLCTTLPVLANIAYYSPLLLVDAFGWDAIGTCSMKAFSAPKNMWIMLSGVVNYPSKYIVLFLPHQGIF</sequence>
<accession>A0A915IM43</accession>
<feature type="transmembrane region" description="Helical" evidence="1">
    <location>
        <begin position="88"/>
        <end position="107"/>
    </location>
</feature>
<organism evidence="2 3">
    <name type="scientific">Romanomermis culicivorax</name>
    <name type="common">Nematode worm</name>
    <dbReference type="NCBI Taxonomy" id="13658"/>
    <lineage>
        <taxon>Eukaryota</taxon>
        <taxon>Metazoa</taxon>
        <taxon>Ecdysozoa</taxon>
        <taxon>Nematoda</taxon>
        <taxon>Enoplea</taxon>
        <taxon>Dorylaimia</taxon>
        <taxon>Mermithida</taxon>
        <taxon>Mermithoidea</taxon>
        <taxon>Mermithidae</taxon>
        <taxon>Romanomermis</taxon>
    </lineage>
</organism>
<keyword evidence="1" id="KW-0472">Membrane</keyword>
<name>A0A915IM43_ROMCU</name>
<keyword evidence="1" id="KW-0812">Transmembrane</keyword>
<keyword evidence="2" id="KW-1185">Reference proteome</keyword>
<dbReference type="AlphaFoldDB" id="A0A915IM43"/>
<dbReference type="Proteomes" id="UP000887565">
    <property type="component" value="Unplaced"/>
</dbReference>
<dbReference type="WBParaSite" id="nRc.2.0.1.t14880-RA">
    <property type="protein sequence ID" value="nRc.2.0.1.t14880-RA"/>
    <property type="gene ID" value="nRc.2.0.1.g14880"/>
</dbReference>